<proteinExistence type="predicted"/>
<evidence type="ECO:0000313" key="1">
    <source>
        <dbReference type="Proteomes" id="UP000694888"/>
    </source>
</evidence>
<evidence type="ECO:0000313" key="2">
    <source>
        <dbReference type="RefSeq" id="XP_005091819.1"/>
    </source>
</evidence>
<protein>
    <submittedName>
        <fullName evidence="2">Uncharacterized protein LOC101854067</fullName>
    </submittedName>
</protein>
<accession>A0ABM0JEF1</accession>
<name>A0ABM0JEF1_APLCA</name>
<dbReference type="RefSeq" id="XP_005091819.1">
    <property type="nucleotide sequence ID" value="XM_005091762.3"/>
</dbReference>
<reference evidence="2" key="1">
    <citation type="submission" date="2025-08" db="UniProtKB">
        <authorList>
            <consortium name="RefSeq"/>
        </authorList>
    </citation>
    <scope>IDENTIFICATION</scope>
</reference>
<sequence>MSFPARKIRTVNTTSRSTLKPTVRDFSDQVIGNYTIDDDTLCVSTVARAQSEISTYRRPHSTVTYTSLETAAQSHIPATFDTPRSSTFGPAEVHRRHVVKSARLRSRLSGNKQMKRLDSRNSVLSNGWQDTNPGFFATYPSGSCRDLVSSRPFERSVSSEFIGHQHPRVRPSTTGRYFDSSNGLWTSSTARMSYQNRPHTAGAWAGPGLRIQKMTLNVKDSPWVHGYN</sequence>
<gene>
    <name evidence="2" type="primary">LOC101854067</name>
</gene>
<organism evidence="1 2">
    <name type="scientific">Aplysia californica</name>
    <name type="common">California sea hare</name>
    <dbReference type="NCBI Taxonomy" id="6500"/>
    <lineage>
        <taxon>Eukaryota</taxon>
        <taxon>Metazoa</taxon>
        <taxon>Spiralia</taxon>
        <taxon>Lophotrochozoa</taxon>
        <taxon>Mollusca</taxon>
        <taxon>Gastropoda</taxon>
        <taxon>Heterobranchia</taxon>
        <taxon>Euthyneura</taxon>
        <taxon>Tectipleura</taxon>
        <taxon>Aplysiida</taxon>
        <taxon>Aplysioidea</taxon>
        <taxon>Aplysiidae</taxon>
        <taxon>Aplysia</taxon>
    </lineage>
</organism>
<dbReference type="GeneID" id="101854067"/>
<dbReference type="Proteomes" id="UP000694888">
    <property type="component" value="Unplaced"/>
</dbReference>
<keyword evidence="1" id="KW-1185">Reference proteome</keyword>